<sequence length="47" mass="5844">MVSHPSHLNNLFFKFIPMQNNFHKVFSIHTYIHMIITYDYLIYHIYN</sequence>
<reference evidence="1" key="1">
    <citation type="journal article" date="2016" name="Nat. Genet.">
        <title>A high-quality carrot genome assembly provides new insights into carotenoid accumulation and asterid genome evolution.</title>
        <authorList>
            <person name="Iorizzo M."/>
            <person name="Ellison S."/>
            <person name="Senalik D."/>
            <person name="Zeng P."/>
            <person name="Satapoomin P."/>
            <person name="Huang J."/>
            <person name="Bowman M."/>
            <person name="Iovene M."/>
            <person name="Sanseverino W."/>
            <person name="Cavagnaro P."/>
            <person name="Yildiz M."/>
            <person name="Macko-Podgorni A."/>
            <person name="Moranska E."/>
            <person name="Grzebelus E."/>
            <person name="Grzebelus D."/>
            <person name="Ashrafi H."/>
            <person name="Zheng Z."/>
            <person name="Cheng S."/>
            <person name="Spooner D."/>
            <person name="Van Deynze A."/>
            <person name="Simon P."/>
        </authorList>
    </citation>
    <scope>NUCLEOTIDE SEQUENCE</scope>
    <source>
        <tissue evidence="1">Leaf</tissue>
    </source>
</reference>
<evidence type="ECO:0000313" key="2">
    <source>
        <dbReference type="Proteomes" id="UP000077755"/>
    </source>
</evidence>
<evidence type="ECO:0000313" key="1">
    <source>
        <dbReference type="EMBL" id="WOH10591.1"/>
    </source>
</evidence>
<organism evidence="1 2">
    <name type="scientific">Daucus carota subsp. sativus</name>
    <name type="common">Carrot</name>
    <dbReference type="NCBI Taxonomy" id="79200"/>
    <lineage>
        <taxon>Eukaryota</taxon>
        <taxon>Viridiplantae</taxon>
        <taxon>Streptophyta</taxon>
        <taxon>Embryophyta</taxon>
        <taxon>Tracheophyta</taxon>
        <taxon>Spermatophyta</taxon>
        <taxon>Magnoliopsida</taxon>
        <taxon>eudicotyledons</taxon>
        <taxon>Gunneridae</taxon>
        <taxon>Pentapetalae</taxon>
        <taxon>asterids</taxon>
        <taxon>campanulids</taxon>
        <taxon>Apiales</taxon>
        <taxon>Apiaceae</taxon>
        <taxon>Apioideae</taxon>
        <taxon>Scandiceae</taxon>
        <taxon>Daucinae</taxon>
        <taxon>Daucus</taxon>
        <taxon>Daucus sect. Daucus</taxon>
    </lineage>
</organism>
<dbReference type="EMBL" id="CP093349">
    <property type="protein sequence ID" value="WOH10591.1"/>
    <property type="molecule type" value="Genomic_DNA"/>
</dbReference>
<dbReference type="Proteomes" id="UP000077755">
    <property type="component" value="Chromosome 7"/>
</dbReference>
<protein>
    <submittedName>
        <fullName evidence="1">Uncharacterized protein</fullName>
    </submittedName>
</protein>
<keyword evidence="2" id="KW-1185">Reference proteome</keyword>
<name>A0AAF0XQ75_DAUCS</name>
<gene>
    <name evidence="1" type="ORF">DCAR_0730060</name>
</gene>
<accession>A0AAF0XQ75</accession>
<dbReference type="AlphaFoldDB" id="A0AAF0XQ75"/>
<proteinExistence type="predicted"/>
<reference evidence="1" key="2">
    <citation type="submission" date="2022-03" db="EMBL/GenBank/DDBJ databases">
        <title>Draft title - Genomic analysis of global carrot germplasm unveils the trajectory of domestication and the origin of high carotenoid orange carrot.</title>
        <authorList>
            <person name="Iorizzo M."/>
            <person name="Ellison S."/>
            <person name="Senalik D."/>
            <person name="Macko-Podgorni A."/>
            <person name="Grzebelus D."/>
            <person name="Bostan H."/>
            <person name="Rolling W."/>
            <person name="Curaba J."/>
            <person name="Simon P."/>
        </authorList>
    </citation>
    <scope>NUCLEOTIDE SEQUENCE</scope>
    <source>
        <tissue evidence="1">Leaf</tissue>
    </source>
</reference>